<feature type="signal peptide" evidence="2">
    <location>
        <begin position="1"/>
        <end position="21"/>
    </location>
</feature>
<keyword evidence="2" id="KW-0732">Signal</keyword>
<dbReference type="Pfam" id="PF12875">
    <property type="entry name" value="DUF3826"/>
    <property type="match status" value="1"/>
</dbReference>
<evidence type="ECO:0000256" key="1">
    <source>
        <dbReference type="SAM" id="Coils"/>
    </source>
</evidence>
<evidence type="ECO:0000313" key="4">
    <source>
        <dbReference type="Proteomes" id="UP001163821"/>
    </source>
</evidence>
<protein>
    <submittedName>
        <fullName evidence="3">DUF3826 domain-containing protein</fullName>
    </submittedName>
</protein>
<organism evidence="3 4">
    <name type="scientific">Gaoshiqia sediminis</name>
    <dbReference type="NCBI Taxonomy" id="2986998"/>
    <lineage>
        <taxon>Bacteria</taxon>
        <taxon>Pseudomonadati</taxon>
        <taxon>Bacteroidota</taxon>
        <taxon>Bacteroidia</taxon>
        <taxon>Marinilabiliales</taxon>
        <taxon>Prolixibacteraceae</taxon>
        <taxon>Gaoshiqia</taxon>
    </lineage>
</organism>
<comment type="caution">
    <text evidence="3">The sequence shown here is derived from an EMBL/GenBank/DDBJ whole genome shotgun (WGS) entry which is preliminary data.</text>
</comment>
<accession>A0AA41Y4Q5</accession>
<feature type="chain" id="PRO_5041313288" evidence="2">
    <location>
        <begin position="22"/>
        <end position="223"/>
    </location>
</feature>
<evidence type="ECO:0000313" key="3">
    <source>
        <dbReference type="EMBL" id="MCW0481800.1"/>
    </source>
</evidence>
<dbReference type="RefSeq" id="WP_282590410.1">
    <property type="nucleotide sequence ID" value="NZ_JAPAAF010000003.1"/>
</dbReference>
<evidence type="ECO:0000256" key="2">
    <source>
        <dbReference type="SAM" id="SignalP"/>
    </source>
</evidence>
<keyword evidence="4" id="KW-1185">Reference proteome</keyword>
<feature type="coiled-coil region" evidence="1">
    <location>
        <begin position="75"/>
        <end position="105"/>
    </location>
</feature>
<dbReference type="Proteomes" id="UP001163821">
    <property type="component" value="Unassembled WGS sequence"/>
</dbReference>
<dbReference type="InterPro" id="IPR024284">
    <property type="entry name" value="DUF3826"/>
</dbReference>
<keyword evidence="1" id="KW-0175">Coiled coil</keyword>
<name>A0AA41Y4Q5_9BACT</name>
<proteinExistence type="predicted"/>
<reference evidence="3" key="1">
    <citation type="submission" date="2022-10" db="EMBL/GenBank/DDBJ databases">
        <title>Gaoshiqiia sediminis gen. nov., sp. nov., isolated from coastal sediment.</title>
        <authorList>
            <person name="Yu W.X."/>
            <person name="Mu D.S."/>
            <person name="Du J.Z."/>
            <person name="Liang Y.Q."/>
        </authorList>
    </citation>
    <scope>NUCLEOTIDE SEQUENCE</scope>
    <source>
        <strain evidence="3">A06</strain>
    </source>
</reference>
<dbReference type="AlphaFoldDB" id="A0AA41Y4Q5"/>
<dbReference type="EMBL" id="JAPAAF010000003">
    <property type="protein sequence ID" value="MCW0481800.1"/>
    <property type="molecule type" value="Genomic_DNA"/>
</dbReference>
<sequence length="223" mass="25676">MNKIALTTIVLFLLMVGQVAAQMASTKKHADEAYWEVVSKRAEKIVKDLNIQDEAKFARVRDLIAQQYYDLNGIHDGTKAAKEQLKKQIQDKEAATAKIEKNQKKADKDLAKLHKLYLKNLSKELNDEQIEGVKNGMTYGVLPITYGGYQEMIPHLTQEEKQQIYDWLVEARDHAMDAGSSDEKHGWFGKYKGRINNYLSARGYDLKTLSKEWEERVREAKKK</sequence>
<gene>
    <name evidence="3" type="ORF">N2K84_03600</name>
</gene>